<evidence type="ECO:0008006" key="4">
    <source>
        <dbReference type="Google" id="ProtNLM"/>
    </source>
</evidence>
<feature type="transmembrane region" description="Helical" evidence="1">
    <location>
        <begin position="26"/>
        <end position="45"/>
    </location>
</feature>
<accession>A0ABS6IDU5</accession>
<evidence type="ECO:0000256" key="1">
    <source>
        <dbReference type="SAM" id="Phobius"/>
    </source>
</evidence>
<comment type="caution">
    <text evidence="2">The sequence shown here is derived from an EMBL/GenBank/DDBJ whole genome shotgun (WGS) entry which is preliminary data.</text>
</comment>
<name>A0ABS6IDU5_9HYPH</name>
<gene>
    <name evidence="2" type="ORF">KQ910_03300</name>
</gene>
<reference evidence="2 3" key="1">
    <citation type="submission" date="2021-06" db="EMBL/GenBank/DDBJ databases">
        <authorList>
            <person name="Lee D.H."/>
        </authorList>
    </citation>
    <scope>NUCLEOTIDE SEQUENCE [LARGE SCALE GENOMIC DNA]</scope>
    <source>
        <strain evidence="2 3">MMS21-HV4-11</strain>
    </source>
</reference>
<dbReference type="EMBL" id="JAHOPB010000001">
    <property type="protein sequence ID" value="MBU8872769.1"/>
    <property type="molecule type" value="Genomic_DNA"/>
</dbReference>
<keyword evidence="3" id="KW-1185">Reference proteome</keyword>
<proteinExistence type="predicted"/>
<keyword evidence="1" id="KW-1133">Transmembrane helix</keyword>
<keyword evidence="1" id="KW-0472">Membrane</keyword>
<sequence>MSVNREAVKAAPKDERKLRSDTITTGRFATLLLAAVSVLVSLVLLELACRVLLSGPGSLAHWPNLARERMGTGPDVARIRCQYAFDAEIGWTSPPGCVSRTYNVDADGFRRTSPKSALAEPPVLVTGSSFAKGDEVKDDETWPADLQSLTGRKVVNAGVSGYAFDQSALSTERLVPKVKPLFVVMSFTPGDIRRSELKVAWSREKPYFTVTDGKLQEHNVPVPGQPNAPVPLPEPARWLGRFALADLVVQRLGLQRGWYFDEVRGAPAGSGEAVVCLLMPRLAALGVPVVVMAQYSREYWTQSAARRAEDQRSVDRVMGCARTSGLIPFDLARPMQPIVDAKGVDALYRSDHHSAEGNRIVADLVLRELERLNLVSRMGVR</sequence>
<evidence type="ECO:0000313" key="2">
    <source>
        <dbReference type="EMBL" id="MBU8872769.1"/>
    </source>
</evidence>
<keyword evidence="1" id="KW-0812">Transmembrane</keyword>
<organism evidence="2 3">
    <name type="scientific">Reyranella humidisoli</name>
    <dbReference type="NCBI Taxonomy" id="2849149"/>
    <lineage>
        <taxon>Bacteria</taxon>
        <taxon>Pseudomonadati</taxon>
        <taxon>Pseudomonadota</taxon>
        <taxon>Alphaproteobacteria</taxon>
        <taxon>Hyphomicrobiales</taxon>
        <taxon>Reyranellaceae</taxon>
        <taxon>Reyranella</taxon>
    </lineage>
</organism>
<dbReference type="RefSeq" id="WP_216957060.1">
    <property type="nucleotide sequence ID" value="NZ_JAHOPB010000001.1"/>
</dbReference>
<evidence type="ECO:0000313" key="3">
    <source>
        <dbReference type="Proteomes" id="UP000727907"/>
    </source>
</evidence>
<protein>
    <recommendedName>
        <fullName evidence="4">SGNH hydrolase-type esterase domain-containing protein</fullName>
    </recommendedName>
</protein>
<dbReference type="Proteomes" id="UP000727907">
    <property type="component" value="Unassembled WGS sequence"/>
</dbReference>